<sequence length="85" mass="9550">MRALPDGRIQWITPTGHRYHSHPHDHRPDTSDELPPNPAATPKGLPKDLAAHLERLHRARAATARWNNGPIPSDDTDDAEDRPPF</sequence>
<feature type="compositionally biased region" description="Acidic residues" evidence="1">
    <location>
        <begin position="74"/>
        <end position="85"/>
    </location>
</feature>
<gene>
    <name evidence="2" type="ORF">GCM10009559_63530</name>
</gene>
<proteinExistence type="predicted"/>
<name>A0ABP3YRY5_9PSEU</name>
<dbReference type="Proteomes" id="UP001499967">
    <property type="component" value="Unassembled WGS sequence"/>
</dbReference>
<keyword evidence="3" id="KW-1185">Reference proteome</keyword>
<feature type="region of interest" description="Disordered" evidence="1">
    <location>
        <begin position="1"/>
        <end position="48"/>
    </location>
</feature>
<evidence type="ECO:0000313" key="2">
    <source>
        <dbReference type="EMBL" id="GAA0899316.1"/>
    </source>
</evidence>
<protein>
    <submittedName>
        <fullName evidence="2">Uncharacterized protein</fullName>
    </submittedName>
</protein>
<dbReference type="RefSeq" id="WP_343945389.1">
    <property type="nucleotide sequence ID" value="NZ_BAAAHP010000207.1"/>
</dbReference>
<evidence type="ECO:0000313" key="3">
    <source>
        <dbReference type="Proteomes" id="UP001499967"/>
    </source>
</evidence>
<organism evidence="2 3">
    <name type="scientific">Pseudonocardia zijingensis</name>
    <dbReference type="NCBI Taxonomy" id="153376"/>
    <lineage>
        <taxon>Bacteria</taxon>
        <taxon>Bacillati</taxon>
        <taxon>Actinomycetota</taxon>
        <taxon>Actinomycetes</taxon>
        <taxon>Pseudonocardiales</taxon>
        <taxon>Pseudonocardiaceae</taxon>
        <taxon>Pseudonocardia</taxon>
    </lineage>
</organism>
<dbReference type="EMBL" id="BAAAHP010000207">
    <property type="protein sequence ID" value="GAA0899316.1"/>
    <property type="molecule type" value="Genomic_DNA"/>
</dbReference>
<feature type="region of interest" description="Disordered" evidence="1">
    <location>
        <begin position="60"/>
        <end position="85"/>
    </location>
</feature>
<comment type="caution">
    <text evidence="2">The sequence shown here is derived from an EMBL/GenBank/DDBJ whole genome shotgun (WGS) entry which is preliminary data.</text>
</comment>
<reference evidence="3" key="1">
    <citation type="journal article" date="2019" name="Int. J. Syst. Evol. Microbiol.">
        <title>The Global Catalogue of Microorganisms (GCM) 10K type strain sequencing project: providing services to taxonomists for standard genome sequencing and annotation.</title>
        <authorList>
            <consortium name="The Broad Institute Genomics Platform"/>
            <consortium name="The Broad Institute Genome Sequencing Center for Infectious Disease"/>
            <person name="Wu L."/>
            <person name="Ma J."/>
        </authorList>
    </citation>
    <scope>NUCLEOTIDE SEQUENCE [LARGE SCALE GENOMIC DNA]</scope>
    <source>
        <strain evidence="3">JCM 11117</strain>
    </source>
</reference>
<evidence type="ECO:0000256" key="1">
    <source>
        <dbReference type="SAM" id="MobiDB-lite"/>
    </source>
</evidence>
<accession>A0ABP3YRY5</accession>